<name>A0ABS2MYP4_9BACI</name>
<keyword evidence="12" id="KW-1185">Reference proteome</keyword>
<keyword evidence="5" id="KW-0805">Transcription regulation</keyword>
<dbReference type="InterPro" id="IPR051552">
    <property type="entry name" value="HptR"/>
</dbReference>
<dbReference type="Pfam" id="PF00072">
    <property type="entry name" value="Response_reg"/>
    <property type="match status" value="1"/>
</dbReference>
<accession>A0ABS2MYP4</accession>
<dbReference type="SUPFAM" id="SSF46689">
    <property type="entry name" value="Homeodomain-like"/>
    <property type="match status" value="1"/>
</dbReference>
<comment type="subcellular location">
    <subcellularLocation>
        <location evidence="1">Cytoplasm</location>
    </subcellularLocation>
</comment>
<sequence>MYNVLLVDDERMILEGISSIINWEEQKTNLAGTARNGLEAFDFIHEYQPDIVITDITMPGLDGIELLEKAHASFPEIKWIFLSGYNEFEYAQKAMRYGVKHYLLKPCNEDTLTSAISDVVREIDEQNAENHYVKTIENKVDKFSLIEREQLLKAMLTNRAADLEIKDGFLQLVGNNKKVQLLYFYFEGNFLLEQTEMLRTIVSNTLHEESVITQTNFGDSFLVLIRNYTEDKQLLNEIKSIQKYYLNSDRKGVSVIISKAVSPLSIYETYREVYKQIDQRFYLGEQSVIFSTDSISFETDDSALYQYDPERMVLLLKSDKKKEVITELEQIFKKINEMKLRPNLVKSYLIHLYMTIVKIGSFDRQDTYMREIARLEEIETLPAFRDAFEELFLYMIDYYSQKRGNKYSPAVTDMLRAIEENLEDPMLSLQWVATERLYMNADYLGKLFKKEVGEKFSTYVTRARIQRAVKIIEQEEDVKVFELAERLGFGTNSQYFSQIFKRITGVTPSDIMKSI</sequence>
<evidence type="ECO:0000313" key="12">
    <source>
        <dbReference type="Proteomes" id="UP001296943"/>
    </source>
</evidence>
<dbReference type="PANTHER" id="PTHR42713">
    <property type="entry name" value="HISTIDINE KINASE-RELATED"/>
    <property type="match status" value="1"/>
</dbReference>
<evidence type="ECO:0000256" key="4">
    <source>
        <dbReference type="ARBA" id="ARBA00023012"/>
    </source>
</evidence>
<dbReference type="InterPro" id="IPR011006">
    <property type="entry name" value="CheY-like_superfamily"/>
</dbReference>
<evidence type="ECO:0000259" key="10">
    <source>
        <dbReference type="PROSITE" id="PS50110"/>
    </source>
</evidence>
<dbReference type="RefSeq" id="WP_204498426.1">
    <property type="nucleotide sequence ID" value="NZ_JAFBDR010000006.1"/>
</dbReference>
<dbReference type="SMART" id="SM00448">
    <property type="entry name" value="REC"/>
    <property type="match status" value="1"/>
</dbReference>
<feature type="domain" description="HTH araC/xylS-type" evidence="9">
    <location>
        <begin position="412"/>
        <end position="514"/>
    </location>
</feature>
<organism evidence="11 12">
    <name type="scientific">Aquibacillus albus</name>
    <dbReference type="NCBI Taxonomy" id="1168171"/>
    <lineage>
        <taxon>Bacteria</taxon>
        <taxon>Bacillati</taxon>
        <taxon>Bacillota</taxon>
        <taxon>Bacilli</taxon>
        <taxon>Bacillales</taxon>
        <taxon>Bacillaceae</taxon>
        <taxon>Aquibacillus</taxon>
    </lineage>
</organism>
<keyword evidence="7" id="KW-0804">Transcription</keyword>
<evidence type="ECO:0000256" key="1">
    <source>
        <dbReference type="ARBA" id="ARBA00004496"/>
    </source>
</evidence>
<dbReference type="Pfam" id="PF12833">
    <property type="entry name" value="HTH_18"/>
    <property type="match status" value="1"/>
</dbReference>
<dbReference type="PANTHER" id="PTHR42713:SF3">
    <property type="entry name" value="TRANSCRIPTIONAL REGULATORY PROTEIN HPTR"/>
    <property type="match status" value="1"/>
</dbReference>
<dbReference type="PROSITE" id="PS01124">
    <property type="entry name" value="HTH_ARAC_FAMILY_2"/>
    <property type="match status" value="1"/>
</dbReference>
<dbReference type="CDD" id="cd17536">
    <property type="entry name" value="REC_YesN-like"/>
    <property type="match status" value="1"/>
</dbReference>
<evidence type="ECO:0000256" key="6">
    <source>
        <dbReference type="ARBA" id="ARBA00023125"/>
    </source>
</evidence>
<keyword evidence="3 8" id="KW-0597">Phosphoprotein</keyword>
<dbReference type="SMART" id="SM00342">
    <property type="entry name" value="HTH_ARAC"/>
    <property type="match status" value="1"/>
</dbReference>
<keyword evidence="2" id="KW-0963">Cytoplasm</keyword>
<reference evidence="11 12" key="1">
    <citation type="submission" date="2021-01" db="EMBL/GenBank/DDBJ databases">
        <title>Genomic Encyclopedia of Type Strains, Phase IV (KMG-IV): sequencing the most valuable type-strain genomes for metagenomic binning, comparative biology and taxonomic classification.</title>
        <authorList>
            <person name="Goeker M."/>
        </authorList>
    </citation>
    <scope>NUCLEOTIDE SEQUENCE [LARGE SCALE GENOMIC DNA]</scope>
    <source>
        <strain evidence="11 12">DSM 23711</strain>
    </source>
</reference>
<gene>
    <name evidence="11" type="ORF">JOC48_001505</name>
</gene>
<evidence type="ECO:0000256" key="5">
    <source>
        <dbReference type="ARBA" id="ARBA00023015"/>
    </source>
</evidence>
<dbReference type="PROSITE" id="PS50110">
    <property type="entry name" value="RESPONSE_REGULATORY"/>
    <property type="match status" value="1"/>
</dbReference>
<dbReference type="Proteomes" id="UP001296943">
    <property type="component" value="Unassembled WGS sequence"/>
</dbReference>
<protein>
    <submittedName>
        <fullName evidence="11">Two-component system response regulator YesN</fullName>
    </submittedName>
</protein>
<feature type="modified residue" description="4-aspartylphosphate" evidence="8">
    <location>
        <position position="55"/>
    </location>
</feature>
<dbReference type="InterPro" id="IPR018060">
    <property type="entry name" value="HTH_AraC"/>
</dbReference>
<evidence type="ECO:0000256" key="8">
    <source>
        <dbReference type="PROSITE-ProRule" id="PRU00169"/>
    </source>
</evidence>
<comment type="caution">
    <text evidence="11">The sequence shown here is derived from an EMBL/GenBank/DDBJ whole genome shotgun (WGS) entry which is preliminary data.</text>
</comment>
<feature type="domain" description="Response regulatory" evidence="10">
    <location>
        <begin position="3"/>
        <end position="120"/>
    </location>
</feature>
<dbReference type="InterPro" id="IPR009057">
    <property type="entry name" value="Homeodomain-like_sf"/>
</dbReference>
<keyword evidence="6" id="KW-0238">DNA-binding</keyword>
<evidence type="ECO:0000256" key="3">
    <source>
        <dbReference type="ARBA" id="ARBA00022553"/>
    </source>
</evidence>
<dbReference type="Gene3D" id="3.40.50.2300">
    <property type="match status" value="1"/>
</dbReference>
<evidence type="ECO:0000256" key="7">
    <source>
        <dbReference type="ARBA" id="ARBA00023163"/>
    </source>
</evidence>
<proteinExistence type="predicted"/>
<dbReference type="InterPro" id="IPR001789">
    <property type="entry name" value="Sig_transdc_resp-reg_receiver"/>
</dbReference>
<evidence type="ECO:0000259" key="9">
    <source>
        <dbReference type="PROSITE" id="PS01124"/>
    </source>
</evidence>
<evidence type="ECO:0000313" key="11">
    <source>
        <dbReference type="EMBL" id="MBM7571025.1"/>
    </source>
</evidence>
<keyword evidence="4" id="KW-0902">Two-component regulatory system</keyword>
<dbReference type="EMBL" id="JAFBDR010000006">
    <property type="protein sequence ID" value="MBM7571025.1"/>
    <property type="molecule type" value="Genomic_DNA"/>
</dbReference>
<evidence type="ECO:0000256" key="2">
    <source>
        <dbReference type="ARBA" id="ARBA00022490"/>
    </source>
</evidence>
<dbReference type="SUPFAM" id="SSF52172">
    <property type="entry name" value="CheY-like"/>
    <property type="match status" value="1"/>
</dbReference>
<dbReference type="Gene3D" id="1.10.10.60">
    <property type="entry name" value="Homeodomain-like"/>
    <property type="match status" value="2"/>
</dbReference>